<dbReference type="GO" id="GO:0009739">
    <property type="term" value="P:response to gibberellin"/>
    <property type="evidence" value="ECO:0007669"/>
    <property type="project" value="TreeGrafter"/>
</dbReference>
<reference evidence="3" key="1">
    <citation type="submission" date="2020-06" db="EMBL/GenBank/DDBJ databases">
        <authorList>
            <person name="Li T."/>
            <person name="Hu X."/>
            <person name="Zhang T."/>
            <person name="Song X."/>
            <person name="Zhang H."/>
            <person name="Dai N."/>
            <person name="Sheng W."/>
            <person name="Hou X."/>
            <person name="Wei L."/>
        </authorList>
    </citation>
    <scope>NUCLEOTIDE SEQUENCE</scope>
    <source>
        <strain evidence="3">G02</strain>
        <tissue evidence="3">Leaf</tissue>
    </source>
</reference>
<feature type="compositionally biased region" description="Low complexity" evidence="2">
    <location>
        <begin position="33"/>
        <end position="49"/>
    </location>
</feature>
<evidence type="ECO:0000256" key="2">
    <source>
        <dbReference type="SAM" id="MobiDB-lite"/>
    </source>
</evidence>
<dbReference type="PANTHER" id="PTHR44191">
    <property type="entry name" value="TRANSCRIPTION FACTOR KUA1"/>
    <property type="match status" value="1"/>
</dbReference>
<reference evidence="3" key="2">
    <citation type="journal article" date="2024" name="Plant">
        <title>Genomic evolution and insights into agronomic trait innovations of Sesamum species.</title>
        <authorList>
            <person name="Miao H."/>
            <person name="Wang L."/>
            <person name="Qu L."/>
            <person name="Liu H."/>
            <person name="Sun Y."/>
            <person name="Le M."/>
            <person name="Wang Q."/>
            <person name="Wei S."/>
            <person name="Zheng Y."/>
            <person name="Lin W."/>
            <person name="Duan Y."/>
            <person name="Cao H."/>
            <person name="Xiong S."/>
            <person name="Wang X."/>
            <person name="Wei L."/>
            <person name="Li C."/>
            <person name="Ma Q."/>
            <person name="Ju M."/>
            <person name="Zhao R."/>
            <person name="Li G."/>
            <person name="Mu C."/>
            <person name="Tian Q."/>
            <person name="Mei H."/>
            <person name="Zhang T."/>
            <person name="Gao T."/>
            <person name="Zhang H."/>
        </authorList>
    </citation>
    <scope>NUCLEOTIDE SEQUENCE</scope>
    <source>
        <strain evidence="3">G02</strain>
    </source>
</reference>
<evidence type="ECO:0000313" key="3">
    <source>
        <dbReference type="EMBL" id="KAL0385009.1"/>
    </source>
</evidence>
<protein>
    <submittedName>
        <fullName evidence="3">Transcription factor R1</fullName>
    </submittedName>
</protein>
<feature type="compositionally biased region" description="Polar residues" evidence="2">
    <location>
        <begin position="1"/>
        <end position="28"/>
    </location>
</feature>
<accession>A0AAW2RYT2</accession>
<feature type="region of interest" description="Disordered" evidence="2">
    <location>
        <begin position="85"/>
        <end position="109"/>
    </location>
</feature>
<gene>
    <name evidence="3" type="ORF">Sradi_2895200</name>
</gene>
<sequence length="144" mass="15322">MRKCVSMNNLSEYEPVSNTSNPSDNSGNELPKAAADGGVAAGYASADDAVPQPSNGSRERKRGVPWTEEEHKLFLLGLQKVTAMPMEEGKKQKDSSTSPAPQPTTMPLPVNSNINGFSVMPFPVTGGPVLINARCESYGKPDSK</sequence>
<evidence type="ECO:0000256" key="1">
    <source>
        <dbReference type="ARBA" id="ARBA00023125"/>
    </source>
</evidence>
<dbReference type="GO" id="GO:0003677">
    <property type="term" value="F:DNA binding"/>
    <property type="evidence" value="ECO:0007669"/>
    <property type="project" value="UniProtKB-KW"/>
</dbReference>
<organism evidence="3">
    <name type="scientific">Sesamum radiatum</name>
    <name type="common">Black benniseed</name>
    <dbReference type="NCBI Taxonomy" id="300843"/>
    <lineage>
        <taxon>Eukaryota</taxon>
        <taxon>Viridiplantae</taxon>
        <taxon>Streptophyta</taxon>
        <taxon>Embryophyta</taxon>
        <taxon>Tracheophyta</taxon>
        <taxon>Spermatophyta</taxon>
        <taxon>Magnoliopsida</taxon>
        <taxon>eudicotyledons</taxon>
        <taxon>Gunneridae</taxon>
        <taxon>Pentapetalae</taxon>
        <taxon>asterids</taxon>
        <taxon>lamiids</taxon>
        <taxon>Lamiales</taxon>
        <taxon>Pedaliaceae</taxon>
        <taxon>Sesamum</taxon>
    </lineage>
</organism>
<dbReference type="GO" id="GO:0006355">
    <property type="term" value="P:regulation of DNA-templated transcription"/>
    <property type="evidence" value="ECO:0007669"/>
    <property type="project" value="UniProtKB-ARBA"/>
</dbReference>
<proteinExistence type="predicted"/>
<dbReference type="InterPro" id="IPR052245">
    <property type="entry name" value="Plant_Stress_Dev_TF"/>
</dbReference>
<keyword evidence="1" id="KW-0238">DNA-binding</keyword>
<feature type="region of interest" description="Disordered" evidence="2">
    <location>
        <begin position="1"/>
        <end position="68"/>
    </location>
</feature>
<name>A0AAW2RYT2_SESRA</name>
<comment type="caution">
    <text evidence="3">The sequence shown here is derived from an EMBL/GenBank/DDBJ whole genome shotgun (WGS) entry which is preliminary data.</text>
</comment>
<dbReference type="PANTHER" id="PTHR44191:SF84">
    <property type="entry name" value="F25A4.19 PROTEIN"/>
    <property type="match status" value="1"/>
</dbReference>
<dbReference type="AlphaFoldDB" id="A0AAW2RYT2"/>
<dbReference type="GO" id="GO:0009723">
    <property type="term" value="P:response to ethylene"/>
    <property type="evidence" value="ECO:0007669"/>
    <property type="project" value="TreeGrafter"/>
</dbReference>
<dbReference type="EMBL" id="JACGWJ010000012">
    <property type="protein sequence ID" value="KAL0385009.1"/>
    <property type="molecule type" value="Genomic_DNA"/>
</dbReference>